<evidence type="ECO:0000256" key="4">
    <source>
        <dbReference type="SAM" id="SignalP"/>
    </source>
</evidence>
<comment type="similarity">
    <text evidence="2">Belongs to the bacterial solute-binding protein 5 family.</text>
</comment>
<dbReference type="Proteomes" id="UP001321492">
    <property type="component" value="Unassembled WGS sequence"/>
</dbReference>
<gene>
    <name evidence="6" type="ORF">QNA08_12865</name>
</gene>
<feature type="domain" description="Solute-binding protein family 5" evidence="5">
    <location>
        <begin position="67"/>
        <end position="435"/>
    </location>
</feature>
<dbReference type="Gene3D" id="3.90.76.10">
    <property type="entry name" value="Dipeptide-binding Protein, Domain 1"/>
    <property type="match status" value="1"/>
</dbReference>
<comment type="subcellular location">
    <subcellularLocation>
        <location evidence="1">Periplasm</location>
    </subcellularLocation>
</comment>
<protein>
    <submittedName>
        <fullName evidence="6">ABC transporter substrate-binding protein</fullName>
    </submittedName>
</protein>
<dbReference type="InterPro" id="IPR000914">
    <property type="entry name" value="SBP_5_dom"/>
</dbReference>
<proteinExistence type="inferred from homology"/>
<dbReference type="InterPro" id="IPR030678">
    <property type="entry name" value="Peptide/Ni-bd"/>
</dbReference>
<evidence type="ECO:0000256" key="1">
    <source>
        <dbReference type="ARBA" id="ARBA00004418"/>
    </source>
</evidence>
<keyword evidence="3 4" id="KW-0732">Signal</keyword>
<dbReference type="InterPro" id="IPR039424">
    <property type="entry name" value="SBP_5"/>
</dbReference>
<dbReference type="Gene3D" id="3.40.190.10">
    <property type="entry name" value="Periplasmic binding protein-like II"/>
    <property type="match status" value="1"/>
</dbReference>
<evidence type="ECO:0000313" key="6">
    <source>
        <dbReference type="EMBL" id="MDJ1159129.1"/>
    </source>
</evidence>
<dbReference type="SUPFAM" id="SSF53850">
    <property type="entry name" value="Periplasmic binding protein-like II"/>
    <property type="match status" value="1"/>
</dbReference>
<dbReference type="RefSeq" id="WP_283741112.1">
    <property type="nucleotide sequence ID" value="NZ_JASJEV010000007.1"/>
</dbReference>
<evidence type="ECO:0000256" key="2">
    <source>
        <dbReference type="ARBA" id="ARBA00005695"/>
    </source>
</evidence>
<dbReference type="Gene3D" id="3.10.105.10">
    <property type="entry name" value="Dipeptide-binding Protein, Domain 3"/>
    <property type="match status" value="1"/>
</dbReference>
<dbReference type="Pfam" id="PF00496">
    <property type="entry name" value="SBP_bac_5"/>
    <property type="match status" value="1"/>
</dbReference>
<dbReference type="PANTHER" id="PTHR30290:SF38">
    <property type="entry name" value="D,D-DIPEPTIDE-BINDING PERIPLASMIC PROTEIN DDPA-RELATED"/>
    <property type="match status" value="1"/>
</dbReference>
<dbReference type="PANTHER" id="PTHR30290">
    <property type="entry name" value="PERIPLASMIC BINDING COMPONENT OF ABC TRANSPORTER"/>
    <property type="match status" value="1"/>
</dbReference>
<evidence type="ECO:0000259" key="5">
    <source>
        <dbReference type="Pfam" id="PF00496"/>
    </source>
</evidence>
<dbReference type="PIRSF" id="PIRSF002741">
    <property type="entry name" value="MppA"/>
    <property type="match status" value="1"/>
</dbReference>
<name>A0ABT7AJY1_9HYPH</name>
<feature type="chain" id="PRO_5045369278" evidence="4">
    <location>
        <begin position="22"/>
        <end position="517"/>
    </location>
</feature>
<evidence type="ECO:0000313" key="7">
    <source>
        <dbReference type="Proteomes" id="UP001321492"/>
    </source>
</evidence>
<accession>A0ABT7AJY1</accession>
<comment type="caution">
    <text evidence="6">The sequence shown here is derived from an EMBL/GenBank/DDBJ whole genome shotgun (WGS) entry which is preliminary data.</text>
</comment>
<reference evidence="6 7" key="1">
    <citation type="submission" date="2023-05" db="EMBL/GenBank/DDBJ databases">
        <title>Chelatococcus sp. nov., a moderately thermophilic bacterium isolated from hot spring microbial mat.</title>
        <authorList>
            <person name="Hu C.-J."/>
            <person name="Li W.-J."/>
        </authorList>
    </citation>
    <scope>NUCLEOTIDE SEQUENCE [LARGE SCALE GENOMIC DNA]</scope>
    <source>
        <strain evidence="6 7">SYSU G07232</strain>
    </source>
</reference>
<sequence length="517" mass="56738">MKRLAFSLCAAVLCTAVPAAAAAETVTVALNADIRSTNPGVNRDDNTDAVILHVVEGLVGYRENGTVAPLLAESVSTAADGLTYTFKLRRGVTFHNGAEMTSADVLWSWNRYMDPKTDWRCRPEFDGRQGLRVTGVAAPDPYTFSMTLEKPSALFLDTLARTDCAMTAVLHRDSVRPDGSWDRPVGTGPFRLGEWRRGEYVTLRRFDAYVSPPGERRDGYVGAKRPLVQEVKFVTIADAATVKAGLLSGALDIADIPDDDIPELSKSRAIEVKTAPTATKHAFLFQTRDPLLGNVKLRQAIAAALDLPQLVGHVSNGLGRPNGSAVYVTSAYHDEAHRRGYTHDPARARALLAEAGYRGETIRLIANKRSSVPSYPAAVVAQAMLQAAGIRAEIEVLEWATQLDRYTKGNFQMMSFTYSARLDPAQSYNQFFGPKDRFPSKVWDNPKAQELIEKASLVADEAERRAIFGELHRLMLADAPLVFLYNAVDTTAVARRVRGYAPWVASKPRLWEVSVGD</sequence>
<keyword evidence="7" id="KW-1185">Reference proteome</keyword>
<evidence type="ECO:0000256" key="3">
    <source>
        <dbReference type="ARBA" id="ARBA00022729"/>
    </source>
</evidence>
<dbReference type="EMBL" id="JASJEV010000007">
    <property type="protein sequence ID" value="MDJ1159129.1"/>
    <property type="molecule type" value="Genomic_DNA"/>
</dbReference>
<feature type="signal peptide" evidence="4">
    <location>
        <begin position="1"/>
        <end position="21"/>
    </location>
</feature>
<organism evidence="6 7">
    <name type="scientific">Chelatococcus albus</name>
    <dbReference type="NCBI Taxonomy" id="3047466"/>
    <lineage>
        <taxon>Bacteria</taxon>
        <taxon>Pseudomonadati</taxon>
        <taxon>Pseudomonadota</taxon>
        <taxon>Alphaproteobacteria</taxon>
        <taxon>Hyphomicrobiales</taxon>
        <taxon>Chelatococcaceae</taxon>
        <taxon>Chelatococcus</taxon>
    </lineage>
</organism>